<evidence type="ECO:0000256" key="1">
    <source>
        <dbReference type="SAM" id="Phobius"/>
    </source>
</evidence>
<gene>
    <name evidence="2" type="ORF">CLOSTASPAR_05111</name>
</gene>
<reference evidence="2 3" key="1">
    <citation type="submission" date="2009-01" db="EMBL/GenBank/DDBJ databases">
        <authorList>
            <person name="Fulton L."/>
            <person name="Clifton S."/>
            <person name="Fulton B."/>
            <person name="Xu J."/>
            <person name="Minx P."/>
            <person name="Pepin K.H."/>
            <person name="Johnson M."/>
            <person name="Bhonagiri V."/>
            <person name="Nash W.E."/>
            <person name="Mardis E.R."/>
            <person name="Wilson R.K."/>
        </authorList>
    </citation>
    <scope>NUCLEOTIDE SEQUENCE [LARGE SCALE GENOMIC DNA]</scope>
    <source>
        <strain evidence="2 3">DSM 15981</strain>
    </source>
</reference>
<keyword evidence="1" id="KW-0472">Membrane</keyword>
<protein>
    <submittedName>
        <fullName evidence="2">Uncharacterized protein</fullName>
    </submittedName>
</protein>
<reference evidence="2 3" key="2">
    <citation type="submission" date="2009-02" db="EMBL/GenBank/DDBJ databases">
        <title>Draft genome sequence of Clostridium asparagiforme (DSM 15981).</title>
        <authorList>
            <person name="Sudarsanam P."/>
            <person name="Ley R."/>
            <person name="Guruge J."/>
            <person name="Turnbaugh P.J."/>
            <person name="Mahowald M."/>
            <person name="Liep D."/>
            <person name="Gordon J."/>
        </authorList>
    </citation>
    <scope>NUCLEOTIDE SEQUENCE [LARGE SCALE GENOMIC DNA]</scope>
    <source>
        <strain evidence="2 3">DSM 15981</strain>
    </source>
</reference>
<keyword evidence="1" id="KW-0812">Transmembrane</keyword>
<proteinExistence type="predicted"/>
<sequence>GRCRRCHKHRHCHCQTFHYRLFLHTISSLSALKYLCILHIFSF</sequence>
<feature type="non-terminal residue" evidence="2">
    <location>
        <position position="1"/>
    </location>
</feature>
<comment type="caution">
    <text evidence="2">The sequence shown here is derived from an EMBL/GenBank/DDBJ whole genome shotgun (WGS) entry which is preliminary data.</text>
</comment>
<name>C0D764_9FIRM</name>
<feature type="transmembrane region" description="Helical" evidence="1">
    <location>
        <begin position="21"/>
        <end position="41"/>
    </location>
</feature>
<evidence type="ECO:0000313" key="2">
    <source>
        <dbReference type="EMBL" id="EEG52815.1"/>
    </source>
</evidence>
<dbReference type="EMBL" id="ACCJ01000424">
    <property type="protein sequence ID" value="EEG52815.1"/>
    <property type="molecule type" value="Genomic_DNA"/>
</dbReference>
<dbReference type="Proteomes" id="UP000004756">
    <property type="component" value="Unassembled WGS sequence"/>
</dbReference>
<dbReference type="HOGENOM" id="CLU_3226052_0_0_9"/>
<evidence type="ECO:0000313" key="3">
    <source>
        <dbReference type="Proteomes" id="UP000004756"/>
    </source>
</evidence>
<keyword evidence="1" id="KW-1133">Transmembrane helix</keyword>
<organism evidence="2 3">
    <name type="scientific">[Clostridium] asparagiforme DSM 15981</name>
    <dbReference type="NCBI Taxonomy" id="518636"/>
    <lineage>
        <taxon>Bacteria</taxon>
        <taxon>Bacillati</taxon>
        <taxon>Bacillota</taxon>
        <taxon>Clostridia</taxon>
        <taxon>Lachnospirales</taxon>
        <taxon>Lachnospiraceae</taxon>
        <taxon>Enterocloster</taxon>
    </lineage>
</organism>
<keyword evidence="3" id="KW-1185">Reference proteome</keyword>
<dbReference type="AlphaFoldDB" id="C0D764"/>
<accession>C0D764</accession>